<organism evidence="3 4">
    <name type="scientific">Evansella tamaricis</name>
    <dbReference type="NCBI Taxonomy" id="2069301"/>
    <lineage>
        <taxon>Bacteria</taxon>
        <taxon>Bacillati</taxon>
        <taxon>Bacillota</taxon>
        <taxon>Bacilli</taxon>
        <taxon>Bacillales</taxon>
        <taxon>Bacillaceae</taxon>
        <taxon>Evansella</taxon>
    </lineage>
</organism>
<keyword evidence="4" id="KW-1185">Reference proteome</keyword>
<keyword evidence="3" id="KW-0540">Nuclease</keyword>
<dbReference type="PANTHER" id="PTHR30408">
    <property type="entry name" value="TYPE-1 RESTRICTION ENZYME ECOKI SPECIFICITY PROTEIN"/>
    <property type="match status" value="1"/>
</dbReference>
<dbReference type="RefSeq" id="WP_217064776.1">
    <property type="nucleotide sequence ID" value="NZ_JAHQCS010000054.1"/>
</dbReference>
<feature type="coiled-coil region" evidence="1">
    <location>
        <begin position="177"/>
        <end position="204"/>
    </location>
</feature>
<dbReference type="EMBL" id="JAHQCS010000054">
    <property type="protein sequence ID" value="MBU9710885.1"/>
    <property type="molecule type" value="Genomic_DNA"/>
</dbReference>
<keyword evidence="3" id="KW-0255">Endonuclease</keyword>
<protein>
    <submittedName>
        <fullName evidence="3">Restriction endonuclease subunit S</fullName>
        <ecNumber evidence="3">3.1.21.-</ecNumber>
    </submittedName>
</protein>
<name>A0ABS6JEK6_9BACI</name>
<feature type="domain" description="Type I restriction modification DNA specificity" evidence="2">
    <location>
        <begin position="217"/>
        <end position="273"/>
    </location>
</feature>
<dbReference type="Proteomes" id="UP000784880">
    <property type="component" value="Unassembled WGS sequence"/>
</dbReference>
<evidence type="ECO:0000313" key="3">
    <source>
        <dbReference type="EMBL" id="MBU9710885.1"/>
    </source>
</evidence>
<dbReference type="GO" id="GO:0004519">
    <property type="term" value="F:endonuclease activity"/>
    <property type="evidence" value="ECO:0007669"/>
    <property type="project" value="UniProtKB-KW"/>
</dbReference>
<feature type="domain" description="Type I restriction modification DNA specificity" evidence="2">
    <location>
        <begin position="20"/>
        <end position="193"/>
    </location>
</feature>
<sequence>MSVNGISFKNENKIGKTVFPNDWSIYILNDILKLVKRPLKMEEQHVYNLVTVKRRFGGMVDRGMLRGDQIEVKSQFFIQSGDFVISKRQISHGACAIVPEGLHGSIVSNEYNVLRNKEELDLEFFNWYVQLPFMQRNFYLSSDGVHIEKLLFKLEDWLRRKVCIPDVNEQVRIAKIISTWEKAIDLKERLIEEKKEQKKGLMQKLLTGDLRLPGFKKEWNYFKIKEVCNVVSGGTPSTNDGKNWGGNIPWCTPSDITSSGKYIQNTKKSITDKGLKKVQQIFFLKIVF</sequence>
<evidence type="ECO:0000259" key="2">
    <source>
        <dbReference type="Pfam" id="PF01420"/>
    </source>
</evidence>
<proteinExistence type="predicted"/>
<dbReference type="InterPro" id="IPR000055">
    <property type="entry name" value="Restrct_endonuc_typeI_TRD"/>
</dbReference>
<reference evidence="3 4" key="1">
    <citation type="submission" date="2021-06" db="EMBL/GenBank/DDBJ databases">
        <title>Bacillus sp. RD4P76, an endophyte from a halophyte.</title>
        <authorList>
            <person name="Sun J.-Q."/>
        </authorList>
    </citation>
    <scope>NUCLEOTIDE SEQUENCE [LARGE SCALE GENOMIC DNA]</scope>
    <source>
        <strain evidence="3 4">CGMCC 1.15917</strain>
    </source>
</reference>
<evidence type="ECO:0000256" key="1">
    <source>
        <dbReference type="SAM" id="Coils"/>
    </source>
</evidence>
<keyword evidence="3" id="KW-0378">Hydrolase</keyword>
<keyword evidence="1" id="KW-0175">Coiled coil</keyword>
<dbReference type="GO" id="GO:0016787">
    <property type="term" value="F:hydrolase activity"/>
    <property type="evidence" value="ECO:0007669"/>
    <property type="project" value="UniProtKB-KW"/>
</dbReference>
<accession>A0ABS6JEK6</accession>
<dbReference type="EC" id="3.1.21.-" evidence="3"/>
<gene>
    <name evidence="3" type="ORF">KS419_03905</name>
</gene>
<dbReference type="PANTHER" id="PTHR30408:SF12">
    <property type="entry name" value="TYPE I RESTRICTION ENZYME MJAVIII SPECIFICITY SUBUNIT"/>
    <property type="match status" value="1"/>
</dbReference>
<dbReference type="InterPro" id="IPR052021">
    <property type="entry name" value="Type-I_RS_S_subunit"/>
</dbReference>
<comment type="caution">
    <text evidence="3">The sequence shown here is derived from an EMBL/GenBank/DDBJ whole genome shotgun (WGS) entry which is preliminary data.</text>
</comment>
<dbReference type="Pfam" id="PF01420">
    <property type="entry name" value="Methylase_S"/>
    <property type="match status" value="2"/>
</dbReference>
<evidence type="ECO:0000313" key="4">
    <source>
        <dbReference type="Proteomes" id="UP000784880"/>
    </source>
</evidence>